<reference evidence="2" key="1">
    <citation type="submission" date="2011-04" db="EMBL/GenBank/DDBJ databases">
        <title>Evolution of plant cell wall degrading machinery underlies the functional diversity of forest fungi.</title>
        <authorList>
            <consortium name="US DOE Joint Genome Institute (JGI-PGF)"/>
            <person name="Eastwood D.C."/>
            <person name="Floudas D."/>
            <person name="Binder M."/>
            <person name="Majcherczyk A."/>
            <person name="Schneider P."/>
            <person name="Aerts A."/>
            <person name="Asiegbu F.O."/>
            <person name="Baker S.E."/>
            <person name="Barry K."/>
            <person name="Bendiksby M."/>
            <person name="Blumentritt M."/>
            <person name="Coutinho P.M."/>
            <person name="Cullen D."/>
            <person name="Cullen D."/>
            <person name="Gathman A."/>
            <person name="Goodell B."/>
            <person name="Henrissat B."/>
            <person name="Ihrmark K."/>
            <person name="Kauserud H."/>
            <person name="Kohler A."/>
            <person name="LaButti K."/>
            <person name="Lapidus A."/>
            <person name="Lavin J.L."/>
            <person name="Lee Y.-H."/>
            <person name="Lindquist E."/>
            <person name="Lilly W."/>
            <person name="Lucas S."/>
            <person name="Morin E."/>
            <person name="Murat C."/>
            <person name="Oguiza J.A."/>
            <person name="Park J."/>
            <person name="Pisabarro A.G."/>
            <person name="Riley R."/>
            <person name="Rosling A."/>
            <person name="Salamov A."/>
            <person name="Schmidt O."/>
            <person name="Schmutz J."/>
            <person name="Skrede I."/>
            <person name="Stenlid J."/>
            <person name="Wiebenga A."/>
            <person name="Xie X."/>
            <person name="Kues U."/>
            <person name="Hibbett D.S."/>
            <person name="Hoffmeister D."/>
            <person name="Hogberg N."/>
            <person name="Martin F."/>
            <person name="Grigoriev I.V."/>
            <person name="Watkinson S.C."/>
        </authorList>
    </citation>
    <scope>NUCLEOTIDE SEQUENCE</scope>
    <source>
        <strain evidence="2">S7.9</strain>
    </source>
</reference>
<gene>
    <name evidence="2" type="ORF">SERLADRAFT_457734</name>
</gene>
<protein>
    <submittedName>
        <fullName evidence="2">Uncharacterized protein</fullName>
    </submittedName>
</protein>
<accession>F8NH77</accession>
<sequence>MSESTLVQEIHRLEMEISETKIEIQRLGLIATQGFSGSKEKGNSLKSRSSRGKSLRSRGTMERTESCARRVTEQAKHHERKLQKNAVNTRKAVKDEQYI</sequence>
<dbReference type="GeneID" id="18817575"/>
<dbReference type="Proteomes" id="UP000008064">
    <property type="component" value="Unassembled WGS sequence"/>
</dbReference>
<dbReference type="AlphaFoldDB" id="F8NH77"/>
<dbReference type="HOGENOM" id="CLU_2321795_0_0_1"/>
<organism>
    <name type="scientific">Serpula lacrymans var. lacrymans (strain S7.9)</name>
    <name type="common">Dry rot fungus</name>
    <dbReference type="NCBI Taxonomy" id="578457"/>
    <lineage>
        <taxon>Eukaryota</taxon>
        <taxon>Fungi</taxon>
        <taxon>Dikarya</taxon>
        <taxon>Basidiomycota</taxon>
        <taxon>Agaricomycotina</taxon>
        <taxon>Agaricomycetes</taxon>
        <taxon>Agaricomycetidae</taxon>
        <taxon>Boletales</taxon>
        <taxon>Coniophorineae</taxon>
        <taxon>Serpulaceae</taxon>
        <taxon>Serpula</taxon>
    </lineage>
</organism>
<feature type="region of interest" description="Disordered" evidence="1">
    <location>
        <begin position="35"/>
        <end position="99"/>
    </location>
</feature>
<evidence type="ECO:0000313" key="2">
    <source>
        <dbReference type="EMBL" id="EGO29666.1"/>
    </source>
</evidence>
<dbReference type="RefSeq" id="XP_007313908.1">
    <property type="nucleotide sequence ID" value="XM_007313846.1"/>
</dbReference>
<feature type="compositionally biased region" description="Basic and acidic residues" evidence="1">
    <location>
        <begin position="59"/>
        <end position="76"/>
    </location>
</feature>
<evidence type="ECO:0000256" key="1">
    <source>
        <dbReference type="SAM" id="MobiDB-lite"/>
    </source>
</evidence>
<proteinExistence type="predicted"/>
<dbReference type="KEGG" id="sla:SERLADRAFT_457734"/>
<name>F8NH77_SERL9</name>
<dbReference type="EMBL" id="GL945429">
    <property type="protein sequence ID" value="EGO29666.1"/>
    <property type="molecule type" value="Genomic_DNA"/>
</dbReference>